<evidence type="ECO:0000256" key="1">
    <source>
        <dbReference type="SAM" id="MobiDB-lite"/>
    </source>
</evidence>
<reference evidence="2" key="1">
    <citation type="journal article" date="2015" name="Nature">
        <title>Complex archaea that bridge the gap between prokaryotes and eukaryotes.</title>
        <authorList>
            <person name="Spang A."/>
            <person name="Saw J.H."/>
            <person name="Jorgensen S.L."/>
            <person name="Zaremba-Niedzwiedzka K."/>
            <person name="Martijn J."/>
            <person name="Lind A.E."/>
            <person name="van Eijk R."/>
            <person name="Schleper C."/>
            <person name="Guy L."/>
            <person name="Ettema T.J."/>
        </authorList>
    </citation>
    <scope>NUCLEOTIDE SEQUENCE</scope>
</reference>
<evidence type="ECO:0008006" key="3">
    <source>
        <dbReference type="Google" id="ProtNLM"/>
    </source>
</evidence>
<comment type="caution">
    <text evidence="2">The sequence shown here is derived from an EMBL/GenBank/DDBJ whole genome shotgun (WGS) entry which is preliminary data.</text>
</comment>
<organism evidence="2">
    <name type="scientific">marine sediment metagenome</name>
    <dbReference type="NCBI Taxonomy" id="412755"/>
    <lineage>
        <taxon>unclassified sequences</taxon>
        <taxon>metagenomes</taxon>
        <taxon>ecological metagenomes</taxon>
    </lineage>
</organism>
<evidence type="ECO:0000313" key="2">
    <source>
        <dbReference type="EMBL" id="KKN95088.1"/>
    </source>
</evidence>
<dbReference type="EMBL" id="LAZR01000073">
    <property type="protein sequence ID" value="KKN95088.1"/>
    <property type="molecule type" value="Genomic_DNA"/>
</dbReference>
<dbReference type="AlphaFoldDB" id="A0A0F9XS62"/>
<accession>A0A0F9XS62</accession>
<name>A0A0F9XS62_9ZZZZ</name>
<sequence length="432" mass="48107">MKVRWPWGILVVMCGGVCAAGCAGPTDPATLGPTPLPIAPPDQQAVQGAVDRGIEFLLDRQWRDGSWGSSDTKPVTILCPVPGGHRAFKTGTSMLCIMALLAAEGDDPRITAALDRAEQWVAANLIKVRRDSIPTLYNNWAHAYAIHALLGLARRPGLTDQRREVLAELTRLQIHLLSRYQSITGGWGYYNYNRRVSTPPNIVATSFMTATVMIALHEAQQAGYDVPKATTKLGMMALRYARNPNGTFDYHMYIGHKETTHKLSKPAGSLARSQACNAAMYLWGDPRTTQAVIRTWLKRLYARNGWLSMARKTYMPHASHYAIAGYFYYYGHYYAAVCMDLLPAQERAYHQDFLAHLLLDKQEKDGSWWDFINYQYHQEYGTAFAVLTLQRCLRPDPAKPGNAQGAGAEVGPSPTIRPVDQEAPHGRQVTKT</sequence>
<proteinExistence type="predicted"/>
<dbReference type="Gene3D" id="1.50.10.20">
    <property type="match status" value="2"/>
</dbReference>
<protein>
    <recommendedName>
        <fullName evidence="3">Squalene cyclase C-terminal domain-containing protein</fullName>
    </recommendedName>
</protein>
<feature type="region of interest" description="Disordered" evidence="1">
    <location>
        <begin position="397"/>
        <end position="432"/>
    </location>
</feature>
<dbReference type="SUPFAM" id="SSF48239">
    <property type="entry name" value="Terpenoid cyclases/Protein prenyltransferases"/>
    <property type="match status" value="1"/>
</dbReference>
<dbReference type="InterPro" id="IPR008930">
    <property type="entry name" value="Terpenoid_cyclase/PrenylTrfase"/>
</dbReference>
<gene>
    <name evidence="2" type="ORF">LCGC14_0181560</name>
</gene>